<evidence type="ECO:0000313" key="2">
    <source>
        <dbReference type="Proteomes" id="UP000198926"/>
    </source>
</evidence>
<dbReference type="Proteomes" id="UP000198926">
    <property type="component" value="Unassembled WGS sequence"/>
</dbReference>
<proteinExistence type="predicted"/>
<keyword evidence="2" id="KW-1185">Reference proteome</keyword>
<dbReference type="STRING" id="1123755.SAMN05444714_1634"/>
<accession>A0A1I6MED4</accession>
<dbReference type="AlphaFoldDB" id="A0A1I6MED4"/>
<evidence type="ECO:0000313" key="1">
    <source>
        <dbReference type="EMBL" id="SFS13993.1"/>
    </source>
</evidence>
<name>A0A1I6MED4_9RHOB</name>
<sequence length="70" mass="7941">MTKTVEEQAWAEKAKSDIAAERACLKCHKTFWSDGFGERICPRCKVSSVWRASIRDGIGNGQRRNGRRLS</sequence>
<gene>
    <name evidence="1" type="ORF">SAMN05444714_1634</name>
</gene>
<reference evidence="1 2" key="1">
    <citation type="submission" date="2016-10" db="EMBL/GenBank/DDBJ databases">
        <authorList>
            <person name="de Groot N.N."/>
        </authorList>
    </citation>
    <scope>NUCLEOTIDE SEQUENCE [LARGE SCALE GENOMIC DNA]</scope>
    <source>
        <strain evidence="1 2">DSM 29433</strain>
    </source>
</reference>
<dbReference type="EMBL" id="FOZM01000001">
    <property type="protein sequence ID" value="SFS13993.1"/>
    <property type="molecule type" value="Genomic_DNA"/>
</dbReference>
<organism evidence="1 2">
    <name type="scientific">Yoonia litorea</name>
    <dbReference type="NCBI Taxonomy" id="1123755"/>
    <lineage>
        <taxon>Bacteria</taxon>
        <taxon>Pseudomonadati</taxon>
        <taxon>Pseudomonadota</taxon>
        <taxon>Alphaproteobacteria</taxon>
        <taxon>Rhodobacterales</taxon>
        <taxon>Paracoccaceae</taxon>
        <taxon>Yoonia</taxon>
    </lineage>
</organism>
<protein>
    <submittedName>
        <fullName evidence="1">Uncharacterized protein</fullName>
    </submittedName>
</protein>